<evidence type="ECO:0000256" key="1">
    <source>
        <dbReference type="ARBA" id="ARBA00022723"/>
    </source>
</evidence>
<organism evidence="13">
    <name type="scientific">Brugia timori</name>
    <dbReference type="NCBI Taxonomy" id="42155"/>
    <lineage>
        <taxon>Eukaryota</taxon>
        <taxon>Metazoa</taxon>
        <taxon>Ecdysozoa</taxon>
        <taxon>Nematoda</taxon>
        <taxon>Chromadorea</taxon>
        <taxon>Rhabditida</taxon>
        <taxon>Spirurina</taxon>
        <taxon>Spiruromorpha</taxon>
        <taxon>Filarioidea</taxon>
        <taxon>Onchocercidae</taxon>
        <taxon>Brugia</taxon>
    </lineage>
</organism>
<dbReference type="SUPFAM" id="SSF57845">
    <property type="entry name" value="B-box zinc-binding domain"/>
    <property type="match status" value="1"/>
</dbReference>
<dbReference type="InterPro" id="IPR001841">
    <property type="entry name" value="Znf_RING"/>
</dbReference>
<proteinExistence type="predicted"/>
<dbReference type="PANTHER" id="PTHR47156:SF10">
    <property type="entry name" value="E3 UBIQUITIN-PROTEIN LIGASE TRIM-21-RELATED"/>
    <property type="match status" value="1"/>
</dbReference>
<dbReference type="SMART" id="SM00184">
    <property type="entry name" value="RING"/>
    <property type="match status" value="1"/>
</dbReference>
<dbReference type="CDD" id="cd19773">
    <property type="entry name" value="Bbox2_TRIM23_C-IX_rpt1"/>
    <property type="match status" value="1"/>
</dbReference>
<feature type="domain" description="B box-type" evidence="10">
    <location>
        <begin position="115"/>
        <end position="156"/>
    </location>
</feature>
<name>A0A0R3QWZ2_9BILA</name>
<feature type="binding site" evidence="6">
    <location>
        <begin position="406"/>
        <end position="413"/>
    </location>
    <ligand>
        <name>GTP</name>
        <dbReference type="ChEBI" id="CHEBI:37565"/>
    </ligand>
</feature>
<evidence type="ECO:0000313" key="13">
    <source>
        <dbReference type="WBParaSite" id="BTMF_0001225801-mRNA-1"/>
    </source>
</evidence>
<dbReference type="GO" id="GO:0003924">
    <property type="term" value="F:GTPase activity"/>
    <property type="evidence" value="ECO:0007669"/>
    <property type="project" value="InterPro"/>
</dbReference>
<evidence type="ECO:0000256" key="5">
    <source>
        <dbReference type="ARBA" id="ARBA00023134"/>
    </source>
</evidence>
<dbReference type="Proteomes" id="UP000280834">
    <property type="component" value="Unassembled WGS sequence"/>
</dbReference>
<dbReference type="GO" id="GO:0008270">
    <property type="term" value="F:zinc ion binding"/>
    <property type="evidence" value="ECO:0007669"/>
    <property type="project" value="UniProtKB-KW"/>
</dbReference>
<sequence length="429" mass="48540">MSSISDTGLECALCHESYASEIRTPRVLHGCGHTVCQMCCSALVDVSAPIAQVICPFDRTVTLLAEPCVLSLKKNFALIEIIERHKKFAGRISPLLVDEVPPPEYMKDILLGIPCDEDPKHTAIFYCIVCESNMCGECSRKTHTGRVLSKHCRVPVSEKPLSRTMCPYHSAYAIEFVCQVVSFFLMINCYHIPYKLRNLQEVECLENNRLMCLLCRDYGRHRNHRHSLLEVEAAELRERVREALSDFRSFISDLNGWNIRVTQTVAEIMEMNEGSHMTARRQVEAHFRRLREELELQEQTAMARLDAHVADRIEALRQHQQELAFITSQVTAVSAQLQESSEMDDARLIEQQADLIKMLDAVRTHQSDIASAPSGLSLDTRIPFSFTADNRIHMGSNVDIRLVILGLDGAGKTTILYKLKANKHCVTLS</sequence>
<dbReference type="PROSITE" id="PS50119">
    <property type="entry name" value="ZF_BBOX"/>
    <property type="match status" value="1"/>
</dbReference>
<dbReference type="GO" id="GO:0005525">
    <property type="term" value="F:GTP binding"/>
    <property type="evidence" value="ECO:0007669"/>
    <property type="project" value="UniProtKB-KW"/>
</dbReference>
<reference evidence="11 12" key="2">
    <citation type="submission" date="2018-11" db="EMBL/GenBank/DDBJ databases">
        <authorList>
            <consortium name="Pathogen Informatics"/>
        </authorList>
    </citation>
    <scope>NUCLEOTIDE SEQUENCE [LARGE SCALE GENOMIC DNA]</scope>
</reference>
<dbReference type="InterPro" id="IPR052667">
    <property type="entry name" value="E3_ubiquitin-ligase_RING"/>
</dbReference>
<evidence type="ECO:0000256" key="2">
    <source>
        <dbReference type="ARBA" id="ARBA00022741"/>
    </source>
</evidence>
<keyword evidence="1 7" id="KW-0479">Metal-binding</keyword>
<dbReference type="SUPFAM" id="SSF57850">
    <property type="entry name" value="RING/U-box"/>
    <property type="match status" value="1"/>
</dbReference>
<dbReference type="InterPro" id="IPR027417">
    <property type="entry name" value="P-loop_NTPase"/>
</dbReference>
<dbReference type="Gene3D" id="3.30.40.10">
    <property type="entry name" value="Zinc/RING finger domain, C3HC4 (zinc finger)"/>
    <property type="match status" value="1"/>
</dbReference>
<keyword evidence="12" id="KW-1185">Reference proteome</keyword>
<keyword evidence="2 6" id="KW-0547">Nucleotide-binding</keyword>
<dbReference type="Gene3D" id="3.40.50.300">
    <property type="entry name" value="P-loop containing nucleotide triphosphate hydrolases"/>
    <property type="match status" value="1"/>
</dbReference>
<reference evidence="13" key="1">
    <citation type="submission" date="2017-02" db="UniProtKB">
        <authorList>
            <consortium name="WormBaseParasite"/>
        </authorList>
    </citation>
    <scope>IDENTIFICATION</scope>
</reference>
<dbReference type="PANTHER" id="PTHR47156">
    <property type="entry name" value="PROTEIN CBG20824"/>
    <property type="match status" value="1"/>
</dbReference>
<dbReference type="CDD" id="cd19774">
    <property type="entry name" value="Bbox2_TRIM23_C-IX_rpt2"/>
    <property type="match status" value="1"/>
</dbReference>
<dbReference type="InterPro" id="IPR000315">
    <property type="entry name" value="Znf_B-box"/>
</dbReference>
<keyword evidence="7" id="KW-0460">Magnesium</keyword>
<accession>A0A0R3QWZ2</accession>
<evidence type="ECO:0000259" key="9">
    <source>
        <dbReference type="PROSITE" id="PS50089"/>
    </source>
</evidence>
<dbReference type="SUPFAM" id="SSF52540">
    <property type="entry name" value="P-loop containing nucleoside triphosphate hydrolases"/>
    <property type="match status" value="1"/>
</dbReference>
<feature type="domain" description="RING-type" evidence="9">
    <location>
        <begin position="11"/>
        <end position="59"/>
    </location>
</feature>
<keyword evidence="4" id="KW-0862">Zinc</keyword>
<keyword evidence="5 6" id="KW-0342">GTP-binding</keyword>
<dbReference type="STRING" id="42155.A0A0R3QWZ2"/>
<evidence type="ECO:0000256" key="4">
    <source>
        <dbReference type="ARBA" id="ARBA00022833"/>
    </source>
</evidence>
<dbReference type="PROSITE" id="PS50089">
    <property type="entry name" value="ZF_RING_2"/>
    <property type="match status" value="1"/>
</dbReference>
<evidence type="ECO:0000313" key="12">
    <source>
        <dbReference type="Proteomes" id="UP000280834"/>
    </source>
</evidence>
<gene>
    <name evidence="11" type="ORF">BTMF_LOCUS10278</name>
</gene>
<evidence type="ECO:0000256" key="6">
    <source>
        <dbReference type="PIRSR" id="PIRSR606689-1"/>
    </source>
</evidence>
<evidence type="ECO:0000256" key="8">
    <source>
        <dbReference type="PROSITE-ProRule" id="PRU00024"/>
    </source>
</evidence>
<evidence type="ECO:0000256" key="3">
    <source>
        <dbReference type="ARBA" id="ARBA00022771"/>
    </source>
</evidence>
<dbReference type="WBParaSite" id="BTMF_0001225801-mRNA-1">
    <property type="protein sequence ID" value="BTMF_0001225801-mRNA-1"/>
    <property type="gene ID" value="BTMF_0001225801"/>
</dbReference>
<protein>
    <submittedName>
        <fullName evidence="13">B box-type domain-containing protein</fullName>
    </submittedName>
</protein>
<evidence type="ECO:0000256" key="7">
    <source>
        <dbReference type="PIRSR" id="PIRSR606689-2"/>
    </source>
</evidence>
<keyword evidence="3 8" id="KW-0863">Zinc-finger</keyword>
<feature type="binding site" evidence="7">
    <location>
        <position position="413"/>
    </location>
    <ligand>
        <name>Mg(2+)</name>
        <dbReference type="ChEBI" id="CHEBI:18420"/>
    </ligand>
</feature>
<evidence type="ECO:0000259" key="10">
    <source>
        <dbReference type="PROSITE" id="PS50119"/>
    </source>
</evidence>
<dbReference type="Gene3D" id="3.30.160.60">
    <property type="entry name" value="Classic Zinc Finger"/>
    <property type="match status" value="2"/>
</dbReference>
<dbReference type="AlphaFoldDB" id="A0A0R3QWZ2"/>
<dbReference type="Pfam" id="PF00025">
    <property type="entry name" value="Arf"/>
    <property type="match status" value="1"/>
</dbReference>
<dbReference type="InterPro" id="IPR013083">
    <property type="entry name" value="Znf_RING/FYVE/PHD"/>
</dbReference>
<dbReference type="EMBL" id="UZAG01017477">
    <property type="protein sequence ID" value="VDO34922.1"/>
    <property type="molecule type" value="Genomic_DNA"/>
</dbReference>
<evidence type="ECO:0000313" key="11">
    <source>
        <dbReference type="EMBL" id="VDO34922.1"/>
    </source>
</evidence>
<dbReference type="InterPro" id="IPR006689">
    <property type="entry name" value="Small_GTPase_ARF/SAR"/>
</dbReference>